<evidence type="ECO:0000313" key="3">
    <source>
        <dbReference type="EMBL" id="KAK9875770.1"/>
    </source>
</evidence>
<dbReference type="PANTHER" id="PTHR13237">
    <property type="entry name" value="SOMETHING ABOUT SILENCING PROTEIN 10-RELATED"/>
    <property type="match status" value="1"/>
</dbReference>
<dbReference type="GO" id="GO:0032040">
    <property type="term" value="C:small-subunit processome"/>
    <property type="evidence" value="ECO:0007669"/>
    <property type="project" value="TreeGrafter"/>
</dbReference>
<dbReference type="InterPro" id="IPR007146">
    <property type="entry name" value="Sas10/Utp3/C1D"/>
</dbReference>
<evidence type="ECO:0000313" key="4">
    <source>
        <dbReference type="Proteomes" id="UP001431783"/>
    </source>
</evidence>
<reference evidence="3 4" key="1">
    <citation type="submission" date="2023-03" db="EMBL/GenBank/DDBJ databases">
        <title>Genome insight into feeding habits of ladybird beetles.</title>
        <authorList>
            <person name="Li H.-S."/>
            <person name="Huang Y.-H."/>
            <person name="Pang H."/>
        </authorList>
    </citation>
    <scope>NUCLEOTIDE SEQUENCE [LARGE SCALE GENOMIC DNA]</scope>
    <source>
        <strain evidence="3">SYSU_2023b</strain>
        <tissue evidence="3">Whole body</tissue>
    </source>
</reference>
<dbReference type="EMBL" id="JARQZJ010000034">
    <property type="protein sequence ID" value="KAK9875770.1"/>
    <property type="molecule type" value="Genomic_DNA"/>
</dbReference>
<name>A0AAW1TZS1_9CUCU</name>
<protein>
    <recommendedName>
        <fullName evidence="5">Something about silencing protein 10</fullName>
    </recommendedName>
</protein>
<dbReference type="AlphaFoldDB" id="A0AAW1TZS1"/>
<gene>
    <name evidence="3" type="ORF">WA026_009563</name>
</gene>
<evidence type="ECO:0000256" key="1">
    <source>
        <dbReference type="ARBA" id="ARBA00010979"/>
    </source>
</evidence>
<dbReference type="Proteomes" id="UP001431783">
    <property type="component" value="Unassembled WGS sequence"/>
</dbReference>
<dbReference type="Pfam" id="PF04000">
    <property type="entry name" value="Sas10_Utp3"/>
    <property type="match status" value="1"/>
</dbReference>
<comment type="similarity">
    <text evidence="1">Belongs to the SAS10 family.</text>
</comment>
<feature type="region of interest" description="Disordered" evidence="2">
    <location>
        <begin position="1"/>
        <end position="83"/>
    </location>
</feature>
<dbReference type="PANTHER" id="PTHR13237:SF8">
    <property type="entry name" value="SOMETHING ABOUT SILENCING PROTEIN 10"/>
    <property type="match status" value="1"/>
</dbReference>
<comment type="caution">
    <text evidence="3">The sequence shown here is derived from an EMBL/GenBank/DDBJ whole genome shotgun (WGS) entry which is preliminary data.</text>
</comment>
<organism evidence="3 4">
    <name type="scientific">Henosepilachna vigintioctopunctata</name>
    <dbReference type="NCBI Taxonomy" id="420089"/>
    <lineage>
        <taxon>Eukaryota</taxon>
        <taxon>Metazoa</taxon>
        <taxon>Ecdysozoa</taxon>
        <taxon>Arthropoda</taxon>
        <taxon>Hexapoda</taxon>
        <taxon>Insecta</taxon>
        <taxon>Pterygota</taxon>
        <taxon>Neoptera</taxon>
        <taxon>Endopterygota</taxon>
        <taxon>Coleoptera</taxon>
        <taxon>Polyphaga</taxon>
        <taxon>Cucujiformia</taxon>
        <taxon>Coccinelloidea</taxon>
        <taxon>Coccinellidae</taxon>
        <taxon>Epilachninae</taxon>
        <taxon>Epilachnini</taxon>
        <taxon>Henosepilachna</taxon>
    </lineage>
</organism>
<feature type="compositionally biased region" description="Acidic residues" evidence="2">
    <location>
        <begin position="1"/>
        <end position="15"/>
    </location>
</feature>
<keyword evidence="4" id="KW-1185">Reference proteome</keyword>
<evidence type="ECO:0008006" key="5">
    <source>
        <dbReference type="Google" id="ProtNLM"/>
    </source>
</evidence>
<proteinExistence type="inferred from homology"/>
<evidence type="ECO:0000256" key="2">
    <source>
        <dbReference type="SAM" id="MobiDB-lite"/>
    </source>
</evidence>
<sequence length="287" mass="34004">MSDYEPTDSESDYEENEKILLQNVRRGNRGKYDSTDESEQEVFNVRPDEDDSDDDEDEMELADSDIEGQEDEDDLPNENAWGKKRRNYYSTDFIDPDYGELDEKNARRAELEEEEASRLYLKFSGTVDNDDFYFDASKKDPTEKVDNLVDKKMNTDTSKLNEREKRNLLKSENPEFIGIMEDFKYKMEIQKNFLEPVLNKYRLGQIPKSSGLEFVQTFDRLISNYFVNITAYLLLKADKTNLNNHPIIKRLIQYRDRLQKLCEIFDEVMKEKIQNLIKEVCNFEILM</sequence>
<accession>A0AAW1TZS1</accession>
<feature type="compositionally biased region" description="Acidic residues" evidence="2">
    <location>
        <begin position="48"/>
        <end position="76"/>
    </location>
</feature>
<dbReference type="GO" id="GO:0000462">
    <property type="term" value="P:maturation of SSU-rRNA from tricistronic rRNA transcript (SSU-rRNA, 5.8S rRNA, LSU-rRNA)"/>
    <property type="evidence" value="ECO:0007669"/>
    <property type="project" value="TreeGrafter"/>
</dbReference>